<reference evidence="1" key="1">
    <citation type="submission" date="2021-08" db="EMBL/GenBank/DDBJ databases">
        <title>Sphingopyxis panaciterrulae sp. nov., isolated from the surface water of the Yellow Sea.</title>
        <authorList>
            <person name="Gao Z."/>
            <person name="Zhang D."/>
            <person name="Zhang A."/>
        </authorList>
    </citation>
    <scope>NUCLEOTIDE SEQUENCE</scope>
    <source>
        <strain evidence="1">XHP0097</strain>
    </source>
</reference>
<dbReference type="EMBL" id="JAILXK010000002">
    <property type="protein sequence ID" value="MBY4638167.1"/>
    <property type="molecule type" value="Genomic_DNA"/>
</dbReference>
<dbReference type="RefSeq" id="WP_222137174.1">
    <property type="nucleotide sequence ID" value="NZ_JAILXK010000002.1"/>
</dbReference>
<dbReference type="Proteomes" id="UP001166571">
    <property type="component" value="Unassembled WGS sequence"/>
</dbReference>
<keyword evidence="2" id="KW-1185">Reference proteome</keyword>
<protein>
    <submittedName>
        <fullName evidence="1">Uncharacterized protein</fullName>
    </submittedName>
</protein>
<sequence>MAAVIAAWSIGHRQLKIQEQNQRFHEAQTSRDFGLREQAFRNELLDRRLECIAIIRRVSSAWSRDARIEDEEWQELILAFQQAQLIFPKSVSDSIGVALESSFRQRVHLNRSQDLYRRGNEKKAQEHQEKAFKAEDELMEVMIGLLERMIDATRIHERQDPN</sequence>
<name>A0ABS7MGL6_9SPHN</name>
<proteinExistence type="predicted"/>
<gene>
    <name evidence="1" type="ORF">K5P26_13555</name>
</gene>
<comment type="caution">
    <text evidence="1">The sequence shown here is derived from an EMBL/GenBank/DDBJ whole genome shotgun (WGS) entry which is preliminary data.</text>
</comment>
<organism evidence="1 2">
    <name type="scientific">Sphingopyxis jiangsuensis</name>
    <dbReference type="NCBI Taxonomy" id="2871171"/>
    <lineage>
        <taxon>Bacteria</taxon>
        <taxon>Pseudomonadati</taxon>
        <taxon>Pseudomonadota</taxon>
        <taxon>Alphaproteobacteria</taxon>
        <taxon>Sphingomonadales</taxon>
        <taxon>Sphingomonadaceae</taxon>
        <taxon>Sphingopyxis</taxon>
    </lineage>
</organism>
<evidence type="ECO:0000313" key="1">
    <source>
        <dbReference type="EMBL" id="MBY4638167.1"/>
    </source>
</evidence>
<evidence type="ECO:0000313" key="2">
    <source>
        <dbReference type="Proteomes" id="UP001166571"/>
    </source>
</evidence>
<accession>A0ABS7MGL6</accession>